<comment type="caution">
    <text evidence="2">The sequence shown here is derived from an EMBL/GenBank/DDBJ whole genome shotgun (WGS) entry which is preliminary data.</text>
</comment>
<dbReference type="Proteomes" id="UP000050525">
    <property type="component" value="Unassembled WGS sequence"/>
</dbReference>
<evidence type="ECO:0000313" key="2">
    <source>
        <dbReference type="EMBL" id="KYO36459.1"/>
    </source>
</evidence>
<dbReference type="AlphaFoldDB" id="A0A151NIH2"/>
<dbReference type="EMBL" id="AKHW03002956">
    <property type="protein sequence ID" value="KYO36459.1"/>
    <property type="molecule type" value="Genomic_DNA"/>
</dbReference>
<feature type="region of interest" description="Disordered" evidence="1">
    <location>
        <begin position="1"/>
        <end position="35"/>
    </location>
</feature>
<gene>
    <name evidence="2" type="ORF">Y1Q_0024197</name>
</gene>
<evidence type="ECO:0000256" key="1">
    <source>
        <dbReference type="SAM" id="MobiDB-lite"/>
    </source>
</evidence>
<sequence>MRRGGAITSPGWKSGTPGMKQGNSQLGLPGERQPYGGGLPLQVQVEQIKEVLESGPGHPKGLQPLFVIIPGALDDIQPPVLAGWAGSQVVELKTQELVDGTGSIIHISTIGIPPARVQVAAQGLGGISGGERGDEMQ</sequence>
<accession>A0A151NIH2</accession>
<protein>
    <submittedName>
        <fullName evidence="2">Uncharacterized protein</fullName>
    </submittedName>
</protein>
<reference evidence="2 3" key="1">
    <citation type="journal article" date="2012" name="Genome Biol.">
        <title>Sequencing three crocodilian genomes to illuminate the evolution of archosaurs and amniotes.</title>
        <authorList>
            <person name="St John J.A."/>
            <person name="Braun E.L."/>
            <person name="Isberg S.R."/>
            <person name="Miles L.G."/>
            <person name="Chong A.Y."/>
            <person name="Gongora J."/>
            <person name="Dalzell P."/>
            <person name="Moran C."/>
            <person name="Bed'hom B."/>
            <person name="Abzhanov A."/>
            <person name="Burgess S.C."/>
            <person name="Cooksey A.M."/>
            <person name="Castoe T.A."/>
            <person name="Crawford N.G."/>
            <person name="Densmore L.D."/>
            <person name="Drew J.C."/>
            <person name="Edwards S.V."/>
            <person name="Faircloth B.C."/>
            <person name="Fujita M.K."/>
            <person name="Greenwold M.J."/>
            <person name="Hoffmann F.G."/>
            <person name="Howard J.M."/>
            <person name="Iguchi T."/>
            <person name="Janes D.E."/>
            <person name="Khan S.Y."/>
            <person name="Kohno S."/>
            <person name="de Koning A.J."/>
            <person name="Lance S.L."/>
            <person name="McCarthy F.M."/>
            <person name="McCormack J.E."/>
            <person name="Merchant M.E."/>
            <person name="Peterson D.G."/>
            <person name="Pollock D.D."/>
            <person name="Pourmand N."/>
            <person name="Raney B.J."/>
            <person name="Roessler K.A."/>
            <person name="Sanford J.R."/>
            <person name="Sawyer R.H."/>
            <person name="Schmidt C.J."/>
            <person name="Triplett E.W."/>
            <person name="Tuberville T.D."/>
            <person name="Venegas-Anaya M."/>
            <person name="Howard J.T."/>
            <person name="Jarvis E.D."/>
            <person name="Guillette L.J.Jr."/>
            <person name="Glenn T.C."/>
            <person name="Green R.E."/>
            <person name="Ray D.A."/>
        </authorList>
    </citation>
    <scope>NUCLEOTIDE SEQUENCE [LARGE SCALE GENOMIC DNA]</scope>
    <source>
        <strain evidence="2">KSC_2009_1</strain>
    </source>
</reference>
<keyword evidence="3" id="KW-1185">Reference proteome</keyword>
<organism evidence="2 3">
    <name type="scientific">Alligator mississippiensis</name>
    <name type="common">American alligator</name>
    <dbReference type="NCBI Taxonomy" id="8496"/>
    <lineage>
        <taxon>Eukaryota</taxon>
        <taxon>Metazoa</taxon>
        <taxon>Chordata</taxon>
        <taxon>Craniata</taxon>
        <taxon>Vertebrata</taxon>
        <taxon>Euteleostomi</taxon>
        <taxon>Archelosauria</taxon>
        <taxon>Archosauria</taxon>
        <taxon>Crocodylia</taxon>
        <taxon>Alligatoridae</taxon>
        <taxon>Alligatorinae</taxon>
        <taxon>Alligator</taxon>
    </lineage>
</organism>
<evidence type="ECO:0000313" key="3">
    <source>
        <dbReference type="Proteomes" id="UP000050525"/>
    </source>
</evidence>
<proteinExistence type="predicted"/>
<name>A0A151NIH2_ALLMI</name>